<comment type="caution">
    <text evidence="1">The sequence shown here is derived from an EMBL/GenBank/DDBJ whole genome shotgun (WGS) entry which is preliminary data.</text>
</comment>
<gene>
    <name evidence="1" type="ORF">EV380_2307</name>
</gene>
<keyword evidence="2" id="KW-1185">Reference proteome</keyword>
<dbReference type="AlphaFoldDB" id="A0A4Q8AG32"/>
<sequence>MDSRTPNPESAGRRSVVKAAAWTVPTIAVAVAAPAAAASVQVTNADANYYWAGESQGMWVGLDPAASDLRVNFSTQIAFRSTADLPSPPEGVMILTLMFSSPVRLDTVPAGWSFSPSAGTDSTSFTLTSTGPLAWGHQLTANFTGTEPGPMTVTALMDTTSAATTSEPATAAASLTA</sequence>
<dbReference type="EMBL" id="SHLA01000001">
    <property type="protein sequence ID" value="RZU62705.1"/>
    <property type="molecule type" value="Genomic_DNA"/>
</dbReference>
<evidence type="ECO:0000313" key="1">
    <source>
        <dbReference type="EMBL" id="RZU62705.1"/>
    </source>
</evidence>
<reference evidence="1 2" key="1">
    <citation type="submission" date="2019-02" db="EMBL/GenBank/DDBJ databases">
        <title>Sequencing the genomes of 1000 actinobacteria strains.</title>
        <authorList>
            <person name="Klenk H.-P."/>
        </authorList>
    </citation>
    <scope>NUCLEOTIDE SEQUENCE [LARGE SCALE GENOMIC DNA]</scope>
    <source>
        <strain evidence="1 2">DSM 17364</strain>
    </source>
</reference>
<evidence type="ECO:0000313" key="2">
    <source>
        <dbReference type="Proteomes" id="UP000292685"/>
    </source>
</evidence>
<dbReference type="Proteomes" id="UP000292685">
    <property type="component" value="Unassembled WGS sequence"/>
</dbReference>
<proteinExistence type="predicted"/>
<dbReference type="OrthoDB" id="8685558at2"/>
<dbReference type="RefSeq" id="WP_130451242.1">
    <property type="nucleotide sequence ID" value="NZ_SHLA01000001.1"/>
</dbReference>
<name>A0A4Q8AG32_9MICC</name>
<organism evidence="1 2">
    <name type="scientific">Zhihengliuella halotolerans</name>
    <dbReference type="NCBI Taxonomy" id="370736"/>
    <lineage>
        <taxon>Bacteria</taxon>
        <taxon>Bacillati</taxon>
        <taxon>Actinomycetota</taxon>
        <taxon>Actinomycetes</taxon>
        <taxon>Micrococcales</taxon>
        <taxon>Micrococcaceae</taxon>
        <taxon>Zhihengliuella</taxon>
    </lineage>
</organism>
<dbReference type="PROSITE" id="PS51318">
    <property type="entry name" value="TAT"/>
    <property type="match status" value="1"/>
</dbReference>
<dbReference type="InterPro" id="IPR006311">
    <property type="entry name" value="TAT_signal"/>
</dbReference>
<protein>
    <submittedName>
        <fullName evidence="1">Uncharacterized protein</fullName>
    </submittedName>
</protein>
<accession>A0A4Q8AG32</accession>